<dbReference type="AlphaFoldDB" id="A0A011P1B8"/>
<accession>A0A011P1B8</accession>
<dbReference type="PATRIC" id="fig|1454004.3.peg.1949"/>
<organism evidence="1 2">
    <name type="scientific">Accumulibacter regalis</name>
    <dbReference type="NCBI Taxonomy" id="522306"/>
    <lineage>
        <taxon>Bacteria</taxon>
        <taxon>Pseudomonadati</taxon>
        <taxon>Pseudomonadota</taxon>
        <taxon>Betaproteobacteria</taxon>
        <taxon>Candidatus Accumulibacter</taxon>
    </lineage>
</organism>
<protein>
    <submittedName>
        <fullName evidence="1">Uncharacterized protein</fullName>
    </submittedName>
</protein>
<gene>
    <name evidence="1" type="ORF">AW11_01886</name>
</gene>
<dbReference type="AntiFam" id="ANF00130">
    <property type="entry name" value="Shadow ORF (opposite rnfC)"/>
</dbReference>
<proteinExistence type="predicted"/>
<dbReference type="Proteomes" id="UP000022141">
    <property type="component" value="Unassembled WGS sequence"/>
</dbReference>
<evidence type="ECO:0000313" key="2">
    <source>
        <dbReference type="Proteomes" id="UP000022141"/>
    </source>
</evidence>
<comment type="caution">
    <text evidence="1">The sequence shown here is derived from an EMBL/GenBank/DDBJ whole genome shotgun (WGS) entry which is preliminary data.</text>
</comment>
<reference evidence="1" key="1">
    <citation type="submission" date="2014-02" db="EMBL/GenBank/DDBJ databases">
        <title>Expanding our view of genomic diversity in Candidatus Accumulibacter clades.</title>
        <authorList>
            <person name="Skennerton C.T."/>
            <person name="Barr J.J."/>
            <person name="Slater F.R."/>
            <person name="Bond P.L."/>
            <person name="Tyson G.W."/>
        </authorList>
    </citation>
    <scope>NUCLEOTIDE SEQUENCE [LARGE SCALE GENOMIC DNA]</scope>
</reference>
<sequence length="239" mass="26503">MVFTDLLHRSLHGGDGFRLVVFDTDQYPLRGEQVAKDGRSANDLLGTLAHQDIVAAHVGLALGAVDDQLFHGHACGSGELGVTGKDGTAETDDTGVTQRFAHLLGRQTAVIERRARNPLVAAVGLDDHGQRRQARGMSSHMLLDGQHGTGSRRVRGRRQPAVGAANDLSLAHLLTDFDERQWLAADALMQRHVEARRQRRQGDRFLHRRRLVRLRLDAALEVEESLQHSARLRRHAWLA</sequence>
<dbReference type="EMBL" id="JEMY01000024">
    <property type="protein sequence ID" value="EXI88783.1"/>
    <property type="molecule type" value="Genomic_DNA"/>
</dbReference>
<name>A0A011P1B8_ACCRE</name>
<keyword evidence="2" id="KW-1185">Reference proteome</keyword>
<evidence type="ECO:0000313" key="1">
    <source>
        <dbReference type="EMBL" id="EXI88783.1"/>
    </source>
</evidence>